<dbReference type="SUPFAM" id="SSF52540">
    <property type="entry name" value="P-loop containing nucleoside triphosphate hydrolases"/>
    <property type="match status" value="1"/>
</dbReference>
<keyword evidence="4" id="KW-1185">Reference proteome</keyword>
<dbReference type="Proteomes" id="UP001158576">
    <property type="component" value="Chromosome 1"/>
</dbReference>
<dbReference type="PROSITE" id="PS50188">
    <property type="entry name" value="B302_SPRY"/>
    <property type="match status" value="1"/>
</dbReference>
<gene>
    <name evidence="3" type="ORF">OKIOD_LOCUS11776</name>
</gene>
<proteinExistence type="predicted"/>
<name>A0ABN7SWE0_OIKDI</name>
<feature type="compositionally biased region" description="Acidic residues" evidence="1">
    <location>
        <begin position="1"/>
        <end position="10"/>
    </location>
</feature>
<reference evidence="3 4" key="1">
    <citation type="submission" date="2021-04" db="EMBL/GenBank/DDBJ databases">
        <authorList>
            <person name="Bliznina A."/>
        </authorList>
    </citation>
    <scope>NUCLEOTIDE SEQUENCE [LARGE SCALE GENOMIC DNA]</scope>
</reference>
<dbReference type="InterPro" id="IPR001870">
    <property type="entry name" value="B30.2/SPRY"/>
</dbReference>
<evidence type="ECO:0000259" key="2">
    <source>
        <dbReference type="PROSITE" id="PS50188"/>
    </source>
</evidence>
<dbReference type="Gene3D" id="3.40.50.300">
    <property type="entry name" value="P-loop containing nucleotide triphosphate hydrolases"/>
    <property type="match status" value="1"/>
</dbReference>
<dbReference type="InterPro" id="IPR003877">
    <property type="entry name" value="SPRY_dom"/>
</dbReference>
<feature type="domain" description="B30.2/SPRY" evidence="2">
    <location>
        <begin position="40"/>
        <end position="228"/>
    </location>
</feature>
<accession>A0ABN7SWE0</accession>
<dbReference type="InterPro" id="IPR043136">
    <property type="entry name" value="B30.2/SPRY_sf"/>
</dbReference>
<dbReference type="PANTHER" id="PTHR12381">
    <property type="entry name" value="HETEROGENEOUS NUCLEAR RIBONUCLEOPROTEIN U FAMILY MEMBER"/>
    <property type="match status" value="1"/>
</dbReference>
<organism evidence="3 4">
    <name type="scientific">Oikopleura dioica</name>
    <name type="common">Tunicate</name>
    <dbReference type="NCBI Taxonomy" id="34765"/>
    <lineage>
        <taxon>Eukaryota</taxon>
        <taxon>Metazoa</taxon>
        <taxon>Chordata</taxon>
        <taxon>Tunicata</taxon>
        <taxon>Appendicularia</taxon>
        <taxon>Copelata</taxon>
        <taxon>Oikopleuridae</taxon>
        <taxon>Oikopleura</taxon>
    </lineage>
</organism>
<feature type="region of interest" description="Disordered" evidence="1">
    <location>
        <begin position="1"/>
        <end position="61"/>
    </location>
</feature>
<dbReference type="Pfam" id="PF13671">
    <property type="entry name" value="AAA_33"/>
    <property type="match status" value="1"/>
</dbReference>
<dbReference type="Pfam" id="PF00622">
    <property type="entry name" value="SPRY"/>
    <property type="match status" value="1"/>
</dbReference>
<dbReference type="Gene3D" id="2.60.120.920">
    <property type="match status" value="1"/>
</dbReference>
<evidence type="ECO:0000256" key="1">
    <source>
        <dbReference type="SAM" id="MobiDB-lite"/>
    </source>
</evidence>
<dbReference type="EMBL" id="OU015566">
    <property type="protein sequence ID" value="CAG5106813.1"/>
    <property type="molecule type" value="Genomic_DNA"/>
</dbReference>
<dbReference type="PANTHER" id="PTHR12381:SF56">
    <property type="entry name" value="B30.2_SPRY DOMAIN-CONTAINING PROTEIN-RELATED"/>
    <property type="match status" value="1"/>
</dbReference>
<protein>
    <submittedName>
        <fullName evidence="3">Oidioi.mRNA.OKI2018_I69.chr1.g3011.t1.cds</fullName>
    </submittedName>
</protein>
<evidence type="ECO:0000313" key="3">
    <source>
        <dbReference type="EMBL" id="CAG5106813.1"/>
    </source>
</evidence>
<dbReference type="SMART" id="SM00449">
    <property type="entry name" value="SPRY"/>
    <property type="match status" value="1"/>
</dbReference>
<dbReference type="SUPFAM" id="SSF49899">
    <property type="entry name" value="Concanavalin A-like lectins/glucanases"/>
    <property type="match status" value="1"/>
</dbReference>
<dbReference type="InterPro" id="IPR027417">
    <property type="entry name" value="P-loop_NTPase"/>
</dbReference>
<evidence type="ECO:0000313" key="4">
    <source>
        <dbReference type="Proteomes" id="UP001158576"/>
    </source>
</evidence>
<sequence length="553" mass="61472">MSAEDGEANTEETIPTTDSEMNDLELQSELPNENEEAESPKKEEITEEEVEPRPAQVRQVRVSSKTADLNLEIRQNEVKSVNESAVSQLWGGAKADHSLKVGNGGFEVKIVDSGEEALHCRVGWTVKSDAKSYFLPLGENENSFGFCASGKKLENGQSADYVSEGYKAGDVVGCWISKNGTTVTMKFTVNGEDKGSAWSMRMEEHLTFVPHVFIKNCSLELNFGQCDKPFSTIPENFCLFNEEGIECEEIKTASPTINLLTAFVGLPGAGKTTWMEKMLPEIIEGRPRPVITGTQYLAEQMKISGPGTTHSTEDVAKFKKEKAIEALQVILKKAIAAGRDVIVDDCNTLPVQRRTVFAPFQKAGYYCQAMIVVPKEEVRVERMALKVAAGELEFPEAELKRMKAEFFAPEGNDGVFNKVKFLELEQEEATKLVEEYNKEFKEFLKPKEPVVDLTKRVTPPLVDVEREHDRAVEIVHVDEIEVGIVVEIEVAKDVDAVLVRPGMIAVDVLRHEGMIDAETKVMIMVAEEGPLIEDLHELTDLPRVSEESAFHEA</sequence>
<dbReference type="InterPro" id="IPR013320">
    <property type="entry name" value="ConA-like_dom_sf"/>
</dbReference>